<dbReference type="EMBL" id="CP110257">
    <property type="protein sequence ID" value="UZD56361.1"/>
    <property type="molecule type" value="Genomic_DNA"/>
</dbReference>
<evidence type="ECO:0000256" key="2">
    <source>
        <dbReference type="SAM" id="SignalP"/>
    </source>
</evidence>
<keyword evidence="4" id="KW-1185">Reference proteome</keyword>
<evidence type="ECO:0008006" key="5">
    <source>
        <dbReference type="Google" id="ProtNLM"/>
    </source>
</evidence>
<protein>
    <recommendedName>
        <fullName evidence="5">Permease</fullName>
    </recommendedName>
</protein>
<sequence>MPDCLHSPALTVPLRAVVWLLALAAAACAPLPEVTEVRQVKVPVRVPVEMQVQVFEPTDAAARHVLAYFERVRVMPPAELQKELARLAETPTTPAAVMEQAIVLGFTRGPNDIQRALVLLDALLKSTAPDVTPWHPLARLLQARYQEQRRVEDLLDRQNQRLLEAQRRLDQLNEKLEALKAIERSLAPRSPAPPPGPAAPGGPAPTPRPNGDASR</sequence>
<dbReference type="RefSeq" id="WP_264894321.1">
    <property type="nucleotide sequence ID" value="NZ_CP110257.1"/>
</dbReference>
<dbReference type="Proteomes" id="UP001163266">
    <property type="component" value="Chromosome"/>
</dbReference>
<organism evidence="3 4">
    <name type="scientific">Caldimonas aquatica</name>
    <dbReference type="NCBI Taxonomy" id="376175"/>
    <lineage>
        <taxon>Bacteria</taxon>
        <taxon>Pseudomonadati</taxon>
        <taxon>Pseudomonadota</taxon>
        <taxon>Betaproteobacteria</taxon>
        <taxon>Burkholderiales</taxon>
        <taxon>Sphaerotilaceae</taxon>
        <taxon>Caldimonas</taxon>
    </lineage>
</organism>
<feature type="signal peptide" evidence="2">
    <location>
        <begin position="1"/>
        <end position="29"/>
    </location>
</feature>
<accession>A0ABY6MWK9</accession>
<feature type="compositionally biased region" description="Pro residues" evidence="1">
    <location>
        <begin position="190"/>
        <end position="208"/>
    </location>
</feature>
<evidence type="ECO:0000313" key="3">
    <source>
        <dbReference type="EMBL" id="UZD56361.1"/>
    </source>
</evidence>
<evidence type="ECO:0000256" key="1">
    <source>
        <dbReference type="SAM" id="MobiDB-lite"/>
    </source>
</evidence>
<evidence type="ECO:0000313" key="4">
    <source>
        <dbReference type="Proteomes" id="UP001163266"/>
    </source>
</evidence>
<feature type="chain" id="PRO_5045543718" description="Permease" evidence="2">
    <location>
        <begin position="30"/>
        <end position="215"/>
    </location>
</feature>
<keyword evidence="2" id="KW-0732">Signal</keyword>
<feature type="region of interest" description="Disordered" evidence="1">
    <location>
        <begin position="181"/>
        <end position="215"/>
    </location>
</feature>
<name>A0ABY6MWK9_9BURK</name>
<proteinExistence type="predicted"/>
<gene>
    <name evidence="3" type="ORF">OMP39_07310</name>
</gene>
<reference evidence="3" key="1">
    <citation type="submission" date="2022-10" db="EMBL/GenBank/DDBJ databases">
        <title>Complete genome sequence of Schlegelella aquatica LMG 23380.</title>
        <authorList>
            <person name="Musilova J."/>
            <person name="Kourilova X."/>
            <person name="Bezdicek M."/>
            <person name="Hermankova K."/>
            <person name="Obruca S."/>
            <person name="Sedlar K."/>
        </authorList>
    </citation>
    <scope>NUCLEOTIDE SEQUENCE</scope>
    <source>
        <strain evidence="3">LMG 23380</strain>
    </source>
</reference>